<feature type="non-terminal residue" evidence="1">
    <location>
        <position position="137"/>
    </location>
</feature>
<proteinExistence type="predicted"/>
<comment type="caution">
    <text evidence="1">The sequence shown here is derived from an EMBL/GenBank/DDBJ whole genome shotgun (WGS) entry which is preliminary data.</text>
</comment>
<sequence length="137" mass="13670">HQVRHVGHRRNGDGAGGWLGRAQVLVVDGGVGEVGTAAPVFIRLEVDGGAVVGGRDVAGAGQLLSDRVDQLGVVGDRGIAAKGDDDAAVRAIAQLVADAQVGGAFVATLVVLGNDQVFCLNASQGDLRAAQGVAVDV</sequence>
<evidence type="ECO:0000313" key="1">
    <source>
        <dbReference type="EMBL" id="GFD09479.1"/>
    </source>
</evidence>
<dbReference type="AlphaFoldDB" id="A0A699TJM6"/>
<reference evidence="1" key="1">
    <citation type="journal article" date="2019" name="Sci. Rep.">
        <title>Draft genome of Tanacetum cinerariifolium, the natural source of mosquito coil.</title>
        <authorList>
            <person name="Yamashiro T."/>
            <person name="Shiraishi A."/>
            <person name="Satake H."/>
            <person name="Nakayama K."/>
        </authorList>
    </citation>
    <scope>NUCLEOTIDE SEQUENCE</scope>
</reference>
<feature type="non-terminal residue" evidence="1">
    <location>
        <position position="1"/>
    </location>
</feature>
<name>A0A699TJM6_TANCI</name>
<dbReference type="EMBL" id="BKCJ011245830">
    <property type="protein sequence ID" value="GFD09479.1"/>
    <property type="molecule type" value="Genomic_DNA"/>
</dbReference>
<gene>
    <name evidence="1" type="ORF">Tci_881448</name>
</gene>
<protein>
    <submittedName>
        <fullName evidence="1">Uncharacterized protein</fullName>
    </submittedName>
</protein>
<accession>A0A699TJM6</accession>
<organism evidence="1">
    <name type="scientific">Tanacetum cinerariifolium</name>
    <name type="common">Dalmatian daisy</name>
    <name type="synonym">Chrysanthemum cinerariifolium</name>
    <dbReference type="NCBI Taxonomy" id="118510"/>
    <lineage>
        <taxon>Eukaryota</taxon>
        <taxon>Viridiplantae</taxon>
        <taxon>Streptophyta</taxon>
        <taxon>Embryophyta</taxon>
        <taxon>Tracheophyta</taxon>
        <taxon>Spermatophyta</taxon>
        <taxon>Magnoliopsida</taxon>
        <taxon>eudicotyledons</taxon>
        <taxon>Gunneridae</taxon>
        <taxon>Pentapetalae</taxon>
        <taxon>asterids</taxon>
        <taxon>campanulids</taxon>
        <taxon>Asterales</taxon>
        <taxon>Asteraceae</taxon>
        <taxon>Asteroideae</taxon>
        <taxon>Anthemideae</taxon>
        <taxon>Anthemidinae</taxon>
        <taxon>Tanacetum</taxon>
    </lineage>
</organism>